<dbReference type="SUPFAM" id="SSF50494">
    <property type="entry name" value="Trypsin-like serine proteases"/>
    <property type="match status" value="1"/>
</dbReference>
<feature type="chain" id="PRO_5045474028" evidence="9">
    <location>
        <begin position="27"/>
        <end position="451"/>
    </location>
</feature>
<keyword evidence="3" id="KW-0645">Protease</keyword>
<organism evidence="11 12">
    <name type="scientific">Shewanella sairae</name>
    <dbReference type="NCBI Taxonomy" id="190310"/>
    <lineage>
        <taxon>Bacteria</taxon>
        <taxon>Pseudomonadati</taxon>
        <taxon>Pseudomonadota</taxon>
        <taxon>Gammaproteobacteria</taxon>
        <taxon>Alteromonadales</taxon>
        <taxon>Shewanellaceae</taxon>
        <taxon>Shewanella</taxon>
    </lineage>
</organism>
<reference evidence="11" key="1">
    <citation type="submission" date="2021-05" db="EMBL/GenBank/DDBJ databases">
        <title>Molecular characterization for Shewanella algae harboring chromosomal blaOXA-55-like strains isolated from clinical and environment sample.</title>
        <authorList>
            <person name="Ohama Y."/>
            <person name="Aoki K."/>
            <person name="Harada S."/>
            <person name="Moriya K."/>
            <person name="Ishii Y."/>
            <person name="Tateda K."/>
        </authorList>
    </citation>
    <scope>NUCLEOTIDE SEQUENCE</scope>
    <source>
        <strain evidence="11">JCM 11563</strain>
    </source>
</reference>
<proteinExistence type="inferred from homology"/>
<sequence length="451" mass="46463">MKTKLSLLSAALLGATLSITPIVSQAAIPLAVDGQELPSLAPMLQKTTPAVVAVAVSGTHVSKQKVPDAFRYFFGPNAPREQVQERPFKGLGSGVIIDADEGYIVTNNHVIEGADEILIGLHDGREIEAKLIGADAESDIALLQIKAKNLTALKRADSDALQVGDFAVAIGNPFGLGQTVTSGIVSAMGRSGLGIEMLENFIQTDAAINSGNSGGALVNLNGELIGINTAIVAPGGGNVGIGFAIPANMANNLVQQIIEHGEVRRGVLGVMGQDLTSELAKGFGIETQHGGFINEVMPDSAADKAGIKVGDIIVSVNGRSIKSFQELRAKVATMGAGSKVEFGLIRDGDKETVTAVLGESTQAAEAAAGSVHPMLQGAKLETANSSGVAITEVAQGSPAAMSGLIKGDIIVGVNRTKVSNLKALKSALEDQQGAVALKIKRDKTSLYLILR</sequence>
<comment type="similarity">
    <text evidence="2">Belongs to the peptidase S1C family.</text>
</comment>
<evidence type="ECO:0000256" key="3">
    <source>
        <dbReference type="ARBA" id="ARBA00022670"/>
    </source>
</evidence>
<evidence type="ECO:0000256" key="9">
    <source>
        <dbReference type="SAM" id="SignalP"/>
    </source>
</evidence>
<dbReference type="SMART" id="SM00228">
    <property type="entry name" value="PDZ"/>
    <property type="match status" value="2"/>
</dbReference>
<dbReference type="EMBL" id="BPEY01000005">
    <property type="protein sequence ID" value="GIU41221.1"/>
    <property type="molecule type" value="Genomic_DNA"/>
</dbReference>
<evidence type="ECO:0000256" key="2">
    <source>
        <dbReference type="ARBA" id="ARBA00010541"/>
    </source>
</evidence>
<accession>A0ABQ4P127</accession>
<dbReference type="InterPro" id="IPR001940">
    <property type="entry name" value="Peptidase_S1C"/>
</dbReference>
<dbReference type="Proteomes" id="UP000887104">
    <property type="component" value="Unassembled WGS sequence"/>
</dbReference>
<evidence type="ECO:0000313" key="11">
    <source>
        <dbReference type="EMBL" id="GIU41221.1"/>
    </source>
</evidence>
<evidence type="ECO:0000256" key="1">
    <source>
        <dbReference type="ARBA" id="ARBA00004418"/>
    </source>
</evidence>
<dbReference type="SUPFAM" id="SSF50156">
    <property type="entry name" value="PDZ domain-like"/>
    <property type="match status" value="2"/>
</dbReference>
<dbReference type="Gene3D" id="2.40.10.120">
    <property type="match status" value="1"/>
</dbReference>
<dbReference type="CDD" id="cd10839">
    <property type="entry name" value="cpPDZ1_DegP-like"/>
    <property type="match status" value="1"/>
</dbReference>
<evidence type="ECO:0000256" key="8">
    <source>
        <dbReference type="ARBA" id="ARBA00022825"/>
    </source>
</evidence>
<comment type="subcellular location">
    <subcellularLocation>
        <location evidence="1">Periplasm</location>
    </subcellularLocation>
</comment>
<gene>
    <name evidence="11" type="primary">degQ</name>
    <name evidence="11" type="ORF">TUM4438_04660</name>
</gene>
<dbReference type="InterPro" id="IPR011782">
    <property type="entry name" value="Pept_S1C_Do"/>
</dbReference>
<keyword evidence="5" id="KW-0677">Repeat</keyword>
<evidence type="ECO:0000256" key="5">
    <source>
        <dbReference type="ARBA" id="ARBA00022737"/>
    </source>
</evidence>
<dbReference type="RefSeq" id="WP_220779015.1">
    <property type="nucleotide sequence ID" value="NZ_BPEY01000005.1"/>
</dbReference>
<dbReference type="InterPro" id="IPR041489">
    <property type="entry name" value="PDZ_6"/>
</dbReference>
<dbReference type="PANTHER" id="PTHR22939:SF129">
    <property type="entry name" value="SERINE PROTEASE HTRA2, MITOCHONDRIAL"/>
    <property type="match status" value="1"/>
</dbReference>
<keyword evidence="6" id="KW-0574">Periplasm</keyword>
<protein>
    <submittedName>
        <fullName evidence="11">Serine endoprotease DegQ</fullName>
    </submittedName>
</protein>
<dbReference type="InterPro" id="IPR001478">
    <property type="entry name" value="PDZ"/>
</dbReference>
<dbReference type="PRINTS" id="PR00834">
    <property type="entry name" value="PROTEASES2C"/>
</dbReference>
<dbReference type="InterPro" id="IPR009003">
    <property type="entry name" value="Peptidase_S1_PA"/>
</dbReference>
<evidence type="ECO:0000256" key="6">
    <source>
        <dbReference type="ARBA" id="ARBA00022764"/>
    </source>
</evidence>
<evidence type="ECO:0000313" key="12">
    <source>
        <dbReference type="Proteomes" id="UP000887104"/>
    </source>
</evidence>
<evidence type="ECO:0000256" key="4">
    <source>
        <dbReference type="ARBA" id="ARBA00022729"/>
    </source>
</evidence>
<dbReference type="Pfam" id="PF00595">
    <property type="entry name" value="PDZ"/>
    <property type="match status" value="1"/>
</dbReference>
<dbReference type="PANTHER" id="PTHR22939">
    <property type="entry name" value="SERINE PROTEASE FAMILY S1C HTRA-RELATED"/>
    <property type="match status" value="1"/>
</dbReference>
<name>A0ABQ4P127_9GAMM</name>
<feature type="domain" description="PDZ" evidence="10">
    <location>
        <begin position="282"/>
        <end position="348"/>
    </location>
</feature>
<feature type="signal peptide" evidence="9">
    <location>
        <begin position="1"/>
        <end position="26"/>
    </location>
</feature>
<dbReference type="PROSITE" id="PS50106">
    <property type="entry name" value="PDZ"/>
    <property type="match status" value="2"/>
</dbReference>
<keyword evidence="7" id="KW-0378">Hydrolase</keyword>
<comment type="caution">
    <text evidence="11">The sequence shown here is derived from an EMBL/GenBank/DDBJ whole genome shotgun (WGS) entry which is preliminary data.</text>
</comment>
<keyword evidence="12" id="KW-1185">Reference proteome</keyword>
<dbReference type="Gene3D" id="2.30.42.10">
    <property type="match status" value="2"/>
</dbReference>
<keyword evidence="8" id="KW-0720">Serine protease</keyword>
<keyword evidence="4 9" id="KW-0732">Signal</keyword>
<dbReference type="Pfam" id="PF17820">
    <property type="entry name" value="PDZ_6"/>
    <property type="match status" value="1"/>
</dbReference>
<evidence type="ECO:0000256" key="7">
    <source>
        <dbReference type="ARBA" id="ARBA00022801"/>
    </source>
</evidence>
<dbReference type="Pfam" id="PF13365">
    <property type="entry name" value="Trypsin_2"/>
    <property type="match status" value="1"/>
</dbReference>
<dbReference type="InterPro" id="IPR036034">
    <property type="entry name" value="PDZ_sf"/>
</dbReference>
<dbReference type="NCBIfam" id="TIGR02037">
    <property type="entry name" value="degP_htrA_DO"/>
    <property type="match status" value="1"/>
</dbReference>
<evidence type="ECO:0000259" key="10">
    <source>
        <dbReference type="PROSITE" id="PS50106"/>
    </source>
</evidence>
<feature type="domain" description="PDZ" evidence="10">
    <location>
        <begin position="360"/>
        <end position="443"/>
    </location>
</feature>